<dbReference type="InterPro" id="IPR013022">
    <property type="entry name" value="Xyl_isomerase-like_TIM-brl"/>
</dbReference>
<protein>
    <submittedName>
        <fullName evidence="2">Sugar phosphate isomerase/epimerase</fullName>
    </submittedName>
</protein>
<comment type="caution">
    <text evidence="2">The sequence shown here is derived from an EMBL/GenBank/DDBJ whole genome shotgun (WGS) entry which is preliminary data.</text>
</comment>
<dbReference type="AlphaFoldDB" id="A0A4R2PAA1"/>
<keyword evidence="2" id="KW-0413">Isomerase</keyword>
<sequence length="292" mass="32344">MKIGLSSYSLLSALQSGEITILDAIQWTADQGGEHIELVPMGFSLEEDPSLIDAIRQKAEEADIDISNYAISADFIKNGEGFENEISRVKKQVDIAHQLGVKLMRHDVAWRSPNEATASQFESDLPKLGDACGQIADYAKQYGITTSIENHGFYIQASRRVQRLIDEVDRSNFKTTLDVGNFMCVDEDSVAAVKRNISYASMVHLKDFYLRAASRNPGEGWFQTAAGNHLRGAIVGHGDIDMRKVISAVKASGYDGYISVEFEGLEDCRKGSRIGMNNARRLWEEATLEEGK</sequence>
<evidence type="ECO:0000313" key="2">
    <source>
        <dbReference type="EMBL" id="TCP30825.1"/>
    </source>
</evidence>
<dbReference type="PANTHER" id="PTHR12110">
    <property type="entry name" value="HYDROXYPYRUVATE ISOMERASE"/>
    <property type="match status" value="1"/>
</dbReference>
<feature type="domain" description="Xylose isomerase-like TIM barrel" evidence="1">
    <location>
        <begin position="26"/>
        <end position="264"/>
    </location>
</feature>
<evidence type="ECO:0000313" key="3">
    <source>
        <dbReference type="Proteomes" id="UP000295416"/>
    </source>
</evidence>
<dbReference type="InterPro" id="IPR036237">
    <property type="entry name" value="Xyl_isomerase-like_sf"/>
</dbReference>
<gene>
    <name evidence="2" type="ORF">EV207_1044</name>
</gene>
<dbReference type="Pfam" id="PF01261">
    <property type="entry name" value="AP_endonuc_2"/>
    <property type="match status" value="1"/>
</dbReference>
<name>A0A4R2PAA1_9BACL</name>
<dbReference type="InterPro" id="IPR050312">
    <property type="entry name" value="IolE/XylAMocC-like"/>
</dbReference>
<organism evidence="2 3">
    <name type="scientific">Scopulibacillus darangshiensis</name>
    <dbReference type="NCBI Taxonomy" id="442528"/>
    <lineage>
        <taxon>Bacteria</taxon>
        <taxon>Bacillati</taxon>
        <taxon>Bacillota</taxon>
        <taxon>Bacilli</taxon>
        <taxon>Bacillales</taxon>
        <taxon>Sporolactobacillaceae</taxon>
        <taxon>Scopulibacillus</taxon>
    </lineage>
</organism>
<dbReference type="Gene3D" id="3.20.20.150">
    <property type="entry name" value="Divalent-metal-dependent TIM barrel enzymes"/>
    <property type="match status" value="1"/>
</dbReference>
<dbReference type="Proteomes" id="UP000295416">
    <property type="component" value="Unassembled WGS sequence"/>
</dbReference>
<dbReference type="RefSeq" id="WP_132744033.1">
    <property type="nucleotide sequence ID" value="NZ_SLXK01000004.1"/>
</dbReference>
<evidence type="ECO:0000259" key="1">
    <source>
        <dbReference type="Pfam" id="PF01261"/>
    </source>
</evidence>
<keyword evidence="3" id="KW-1185">Reference proteome</keyword>
<dbReference type="GO" id="GO:0016853">
    <property type="term" value="F:isomerase activity"/>
    <property type="evidence" value="ECO:0007669"/>
    <property type="project" value="UniProtKB-KW"/>
</dbReference>
<dbReference type="EMBL" id="SLXK01000004">
    <property type="protein sequence ID" value="TCP30825.1"/>
    <property type="molecule type" value="Genomic_DNA"/>
</dbReference>
<dbReference type="OrthoDB" id="256906at2"/>
<dbReference type="SUPFAM" id="SSF51658">
    <property type="entry name" value="Xylose isomerase-like"/>
    <property type="match status" value="1"/>
</dbReference>
<reference evidence="2 3" key="1">
    <citation type="submission" date="2019-03" db="EMBL/GenBank/DDBJ databases">
        <title>Genomic Encyclopedia of Type Strains, Phase IV (KMG-IV): sequencing the most valuable type-strain genomes for metagenomic binning, comparative biology and taxonomic classification.</title>
        <authorList>
            <person name="Goeker M."/>
        </authorList>
    </citation>
    <scope>NUCLEOTIDE SEQUENCE [LARGE SCALE GENOMIC DNA]</scope>
    <source>
        <strain evidence="2 3">DSM 19377</strain>
    </source>
</reference>
<accession>A0A4R2PAA1</accession>
<proteinExistence type="predicted"/>
<dbReference type="PANTHER" id="PTHR12110:SF53">
    <property type="entry name" value="BLR5974 PROTEIN"/>
    <property type="match status" value="1"/>
</dbReference>